<proteinExistence type="predicted"/>
<name>A0ABN8I0D4_9NEOP</name>
<reference evidence="2" key="1">
    <citation type="submission" date="2022-03" db="EMBL/GenBank/DDBJ databases">
        <authorList>
            <person name="Martin H S."/>
        </authorList>
    </citation>
    <scope>NUCLEOTIDE SEQUENCE</scope>
</reference>
<evidence type="ECO:0000313" key="2">
    <source>
        <dbReference type="EMBL" id="CAH2040524.1"/>
    </source>
</evidence>
<evidence type="ECO:0000256" key="1">
    <source>
        <dbReference type="SAM" id="MobiDB-lite"/>
    </source>
</evidence>
<accession>A0ABN8I0D4</accession>
<protein>
    <submittedName>
        <fullName evidence="2">Uncharacterized protein</fullName>
    </submittedName>
</protein>
<feature type="non-terminal residue" evidence="2">
    <location>
        <position position="70"/>
    </location>
</feature>
<organism evidence="2 3">
    <name type="scientific">Iphiclides podalirius</name>
    <name type="common">scarce swallowtail</name>
    <dbReference type="NCBI Taxonomy" id="110791"/>
    <lineage>
        <taxon>Eukaryota</taxon>
        <taxon>Metazoa</taxon>
        <taxon>Ecdysozoa</taxon>
        <taxon>Arthropoda</taxon>
        <taxon>Hexapoda</taxon>
        <taxon>Insecta</taxon>
        <taxon>Pterygota</taxon>
        <taxon>Neoptera</taxon>
        <taxon>Endopterygota</taxon>
        <taxon>Lepidoptera</taxon>
        <taxon>Glossata</taxon>
        <taxon>Ditrysia</taxon>
        <taxon>Papilionoidea</taxon>
        <taxon>Papilionidae</taxon>
        <taxon>Papilioninae</taxon>
        <taxon>Iphiclides</taxon>
    </lineage>
</organism>
<gene>
    <name evidence="2" type="ORF">IPOD504_LOCUS2629</name>
</gene>
<keyword evidence="3" id="KW-1185">Reference proteome</keyword>
<evidence type="ECO:0000313" key="3">
    <source>
        <dbReference type="Proteomes" id="UP000837857"/>
    </source>
</evidence>
<dbReference type="EMBL" id="OW152824">
    <property type="protein sequence ID" value="CAH2040524.1"/>
    <property type="molecule type" value="Genomic_DNA"/>
</dbReference>
<sequence>MTPTRECDLSREIESERLTTQSHQCAGVAARDPEEPPREHRYGISVFAAAISGTGAALPCIGKPINYILA</sequence>
<dbReference type="Proteomes" id="UP000837857">
    <property type="component" value="Chromosome 12"/>
</dbReference>
<feature type="region of interest" description="Disordered" evidence="1">
    <location>
        <begin position="18"/>
        <end position="38"/>
    </location>
</feature>